<dbReference type="AlphaFoldDB" id="A0AB32X0K5"/>
<dbReference type="PANTHER" id="PTHR24128:SF40">
    <property type="entry name" value="SERINE_THREONINE-PROTEIN PHOSPHATASE 6 REGULATORY ANKYRIN REPEAT SUBUNIT A-LIKE"/>
    <property type="match status" value="1"/>
</dbReference>
<dbReference type="KEGG" id="tcc:18507147"/>
<dbReference type="PANTHER" id="PTHR24128">
    <property type="entry name" value="HOMEOBOX PROTEIN WARIAI"/>
    <property type="match status" value="1"/>
</dbReference>
<keyword evidence="1" id="KW-0040">ANK repeat</keyword>
<evidence type="ECO:0000313" key="2">
    <source>
        <dbReference type="Proteomes" id="UP000694886"/>
    </source>
</evidence>
<dbReference type="Pfam" id="PF12796">
    <property type="entry name" value="Ank_2"/>
    <property type="match status" value="3"/>
</dbReference>
<organism evidence="2 3">
    <name type="scientific">Theobroma cacao</name>
    <name type="common">Cacao</name>
    <name type="synonym">Cocoa</name>
    <dbReference type="NCBI Taxonomy" id="3641"/>
    <lineage>
        <taxon>Eukaryota</taxon>
        <taxon>Viridiplantae</taxon>
        <taxon>Streptophyta</taxon>
        <taxon>Embryophyta</taxon>
        <taxon>Tracheophyta</taxon>
        <taxon>Spermatophyta</taxon>
        <taxon>Magnoliopsida</taxon>
        <taxon>eudicotyledons</taxon>
        <taxon>Gunneridae</taxon>
        <taxon>Pentapetalae</taxon>
        <taxon>rosids</taxon>
        <taxon>malvids</taxon>
        <taxon>Malvales</taxon>
        <taxon>Malvaceae</taxon>
        <taxon>Byttnerioideae</taxon>
        <taxon>Theobroma</taxon>
    </lineage>
</organism>
<feature type="repeat" description="ANK" evidence="1">
    <location>
        <begin position="177"/>
        <end position="199"/>
    </location>
</feature>
<dbReference type="PROSITE" id="PS50297">
    <property type="entry name" value="ANK_REP_REGION"/>
    <property type="match status" value="2"/>
</dbReference>
<proteinExistence type="predicted"/>
<reference evidence="3" key="2">
    <citation type="submission" date="2025-08" db="UniProtKB">
        <authorList>
            <consortium name="RefSeq"/>
        </authorList>
    </citation>
    <scope>IDENTIFICATION</scope>
</reference>
<dbReference type="PROSITE" id="PS50088">
    <property type="entry name" value="ANK_REPEAT"/>
    <property type="match status" value="2"/>
</dbReference>
<dbReference type="Gene3D" id="1.25.40.20">
    <property type="entry name" value="Ankyrin repeat-containing domain"/>
    <property type="match status" value="1"/>
</dbReference>
<dbReference type="GeneID" id="18507147"/>
<dbReference type="RefSeq" id="XP_017984270.1">
    <property type="nucleotide sequence ID" value="XM_018128781.1"/>
</dbReference>
<protein>
    <submittedName>
        <fullName evidence="3">Ankyrin-1</fullName>
    </submittedName>
</protein>
<dbReference type="Gramene" id="Tc10v2_t004590.1">
    <property type="protein sequence ID" value="Tc10v2_p004590.1"/>
    <property type="gene ID" value="Tc10v2_g004590"/>
</dbReference>
<dbReference type="SMART" id="SM00248">
    <property type="entry name" value="ANK"/>
    <property type="match status" value="5"/>
</dbReference>
<sequence>MDERLRSAALSGNIDALYYLIRDDADVLQRIDEMAFVDTPLHIAAAAGHTDFAMELMNLKPSFARKVNQCGFSPLHLALPNKQEKMVAHLLLIDKDLVRVKGREGHTPLHHAAKEGNVPLLSQFLDQCPNSILDLTIRKDTAVHIAAQNNHLEAFKAILRRLPTVYEVRILNLEDKDGNTVLHIAASNNQRQMIKLLIKSQKVDWNKVNQSGFTALPVLEAPAGDDSRESVSMLKHAKVPPLIFLGKMLLQSRCFTEIITDILEMKTDTINTLLVVLALILSMTYQAVLSPPAGA</sequence>
<reference evidence="2" key="1">
    <citation type="journal article" date="1997" name="Nucleic Acids Res.">
        <title>tRNAscan-SE: a program for improved detection of transfer RNA genes in genomic sequence.</title>
        <authorList>
            <person name="Lowe T.M."/>
            <person name="Eddy S.R."/>
        </authorList>
    </citation>
    <scope>NUCLEOTIDE SEQUENCE [LARGE SCALE GENOMIC DNA]</scope>
    <source>
        <strain evidence="2">r\B97-61/B2</strain>
    </source>
</reference>
<dbReference type="Proteomes" id="UP000694886">
    <property type="component" value="Chromosome 10"/>
</dbReference>
<feature type="repeat" description="ANK" evidence="1">
    <location>
        <begin position="104"/>
        <end position="126"/>
    </location>
</feature>
<dbReference type="InterPro" id="IPR036770">
    <property type="entry name" value="Ankyrin_rpt-contain_sf"/>
</dbReference>
<gene>
    <name evidence="3" type="primary">LOC18507147</name>
</gene>
<dbReference type="InterPro" id="IPR002110">
    <property type="entry name" value="Ankyrin_rpt"/>
</dbReference>
<evidence type="ECO:0000256" key="1">
    <source>
        <dbReference type="PROSITE-ProRule" id="PRU00023"/>
    </source>
</evidence>
<dbReference type="SUPFAM" id="SSF48403">
    <property type="entry name" value="Ankyrin repeat"/>
    <property type="match status" value="1"/>
</dbReference>
<name>A0AB32X0K5_THECC</name>
<accession>A0AB32X0K5</accession>
<evidence type="ECO:0000313" key="3">
    <source>
        <dbReference type="RefSeq" id="XP_017984270.1"/>
    </source>
</evidence>